<keyword evidence="2" id="KW-1185">Reference proteome</keyword>
<organism evidence="1 2">
    <name type="scientific">Cyclobacterium jeungdonense</name>
    <dbReference type="NCBI Taxonomy" id="708087"/>
    <lineage>
        <taxon>Bacteria</taxon>
        <taxon>Pseudomonadati</taxon>
        <taxon>Bacteroidota</taxon>
        <taxon>Cytophagia</taxon>
        <taxon>Cytophagales</taxon>
        <taxon>Cyclobacteriaceae</taxon>
        <taxon>Cyclobacterium</taxon>
    </lineage>
</organism>
<dbReference type="RefSeq" id="WP_163386254.1">
    <property type="nucleotide sequence ID" value="NZ_JAUFQS010000026.1"/>
</dbReference>
<gene>
    <name evidence="1" type="ORF">QWZ15_16100</name>
</gene>
<evidence type="ECO:0000313" key="1">
    <source>
        <dbReference type="EMBL" id="MDN3689357.1"/>
    </source>
</evidence>
<name>A0ABT8CAG9_9BACT</name>
<evidence type="ECO:0000313" key="2">
    <source>
        <dbReference type="Proteomes" id="UP001236663"/>
    </source>
</evidence>
<dbReference type="Proteomes" id="UP001236663">
    <property type="component" value="Unassembled WGS sequence"/>
</dbReference>
<protein>
    <submittedName>
        <fullName evidence="1">Uncharacterized protein</fullName>
    </submittedName>
</protein>
<reference evidence="2" key="1">
    <citation type="journal article" date="2019" name="Int. J. Syst. Evol. Microbiol.">
        <title>The Global Catalogue of Microorganisms (GCM) 10K type strain sequencing project: providing services to taxonomists for standard genome sequencing and annotation.</title>
        <authorList>
            <consortium name="The Broad Institute Genomics Platform"/>
            <consortium name="The Broad Institute Genome Sequencing Center for Infectious Disease"/>
            <person name="Wu L."/>
            <person name="Ma J."/>
        </authorList>
    </citation>
    <scope>NUCLEOTIDE SEQUENCE [LARGE SCALE GENOMIC DNA]</scope>
    <source>
        <strain evidence="2">CECT 7706</strain>
    </source>
</reference>
<comment type="caution">
    <text evidence="1">The sequence shown here is derived from an EMBL/GenBank/DDBJ whole genome shotgun (WGS) entry which is preliminary data.</text>
</comment>
<accession>A0ABT8CAG9</accession>
<dbReference type="EMBL" id="JAUFQS010000026">
    <property type="protein sequence ID" value="MDN3689357.1"/>
    <property type="molecule type" value="Genomic_DNA"/>
</dbReference>
<sequence length="69" mass="7364">MGDSQAQDFRDGVCEKVAPNNSWTDVLQPPILAGGNAPSMEITLDFSNEKKIGKGLEQICISSLAQEAV</sequence>
<proteinExistence type="predicted"/>